<protein>
    <submittedName>
        <fullName evidence="1">4-oxalocrotonate tautomerase</fullName>
        <ecNumber evidence="1">5.3.2.-</ecNumber>
    </submittedName>
</protein>
<dbReference type="SUPFAM" id="SSF55331">
    <property type="entry name" value="Tautomerase/MIF"/>
    <property type="match status" value="1"/>
</dbReference>
<dbReference type="EMBL" id="UFRN01000002">
    <property type="protein sequence ID" value="SUT93702.1"/>
    <property type="molecule type" value="Genomic_DNA"/>
</dbReference>
<dbReference type="GO" id="GO:0016853">
    <property type="term" value="F:isomerase activity"/>
    <property type="evidence" value="ECO:0007669"/>
    <property type="project" value="UniProtKB-KW"/>
</dbReference>
<sequence>MPHINIKCYPKHLNEVEFTNFIDELNAVIQKHLKATDEVISIQYTEIDPENWGEVYHNEIEPNLATLAKKPGYKF</sequence>
<dbReference type="RefSeq" id="WP_115590624.1">
    <property type="nucleotide sequence ID" value="NZ_LR134169.1"/>
</dbReference>
<evidence type="ECO:0000313" key="2">
    <source>
        <dbReference type="Proteomes" id="UP000254253"/>
    </source>
</evidence>
<accession>A0A380U045</accession>
<name>A0A380U045_ACTLI</name>
<organism evidence="1 2">
    <name type="scientific">Actinobacillus lignieresii</name>
    <dbReference type="NCBI Taxonomy" id="720"/>
    <lineage>
        <taxon>Bacteria</taxon>
        <taxon>Pseudomonadati</taxon>
        <taxon>Pseudomonadota</taxon>
        <taxon>Gammaproteobacteria</taxon>
        <taxon>Pasteurellales</taxon>
        <taxon>Pasteurellaceae</taxon>
        <taxon>Actinobacillus</taxon>
    </lineage>
</organism>
<gene>
    <name evidence="1" type="primary">pptA</name>
    <name evidence="1" type="ORF">NCTC4191_01321</name>
</gene>
<proteinExistence type="predicted"/>
<keyword evidence="2" id="KW-1185">Reference proteome</keyword>
<dbReference type="Gene3D" id="3.30.429.10">
    <property type="entry name" value="Macrophage Migration Inhibitory Factor"/>
    <property type="match status" value="1"/>
</dbReference>
<dbReference type="InterPro" id="IPR014347">
    <property type="entry name" value="Tautomerase/MIF_sf"/>
</dbReference>
<dbReference type="EC" id="5.3.2.-" evidence="1"/>
<evidence type="ECO:0000313" key="1">
    <source>
        <dbReference type="EMBL" id="SUT93702.1"/>
    </source>
</evidence>
<dbReference type="Proteomes" id="UP000254253">
    <property type="component" value="Unassembled WGS sequence"/>
</dbReference>
<dbReference type="NCBIfam" id="NF002324">
    <property type="entry name" value="PRK01271.1"/>
    <property type="match status" value="1"/>
</dbReference>
<reference evidence="1 2" key="1">
    <citation type="submission" date="2018-06" db="EMBL/GenBank/DDBJ databases">
        <authorList>
            <consortium name="Pathogen Informatics"/>
            <person name="Doyle S."/>
        </authorList>
    </citation>
    <scope>NUCLEOTIDE SEQUENCE [LARGE SCALE GENOMIC DNA]</scope>
    <source>
        <strain evidence="1 2">NCTC4191</strain>
    </source>
</reference>
<keyword evidence="1" id="KW-0413">Isomerase</keyword>
<dbReference type="AlphaFoldDB" id="A0A380U045"/>